<proteinExistence type="predicted"/>
<feature type="signal peptide" evidence="1">
    <location>
        <begin position="1"/>
        <end position="23"/>
    </location>
</feature>
<evidence type="ECO:0000313" key="3">
    <source>
        <dbReference type="Proteomes" id="UP000614460"/>
    </source>
</evidence>
<keyword evidence="3" id="KW-1185">Reference proteome</keyword>
<gene>
    <name evidence="2" type="ORF">GCM10011516_28500</name>
</gene>
<protein>
    <recommendedName>
        <fullName evidence="4">DUF4198 domain-containing protein</fullName>
    </recommendedName>
</protein>
<keyword evidence="1" id="KW-0732">Signal</keyword>
<evidence type="ECO:0000256" key="1">
    <source>
        <dbReference type="SAM" id="SignalP"/>
    </source>
</evidence>
<dbReference type="SUPFAM" id="SSF49478">
    <property type="entry name" value="Cna protein B-type domain"/>
    <property type="match status" value="1"/>
</dbReference>
<dbReference type="RefSeq" id="WP_182499441.1">
    <property type="nucleotide sequence ID" value="NZ_BMKM01000009.1"/>
</dbReference>
<organism evidence="2 3">
    <name type="scientific">Sphingobacterium cellulitidis</name>
    <dbReference type="NCBI Taxonomy" id="1768011"/>
    <lineage>
        <taxon>Bacteria</taxon>
        <taxon>Pseudomonadati</taxon>
        <taxon>Bacteroidota</taxon>
        <taxon>Sphingobacteriia</taxon>
        <taxon>Sphingobacteriales</taxon>
        <taxon>Sphingobacteriaceae</taxon>
        <taxon>Sphingobacterium</taxon>
    </lineage>
</organism>
<evidence type="ECO:0008006" key="4">
    <source>
        <dbReference type="Google" id="ProtNLM"/>
    </source>
</evidence>
<feature type="chain" id="PRO_5034409502" description="DUF4198 domain-containing protein" evidence="1">
    <location>
        <begin position="24"/>
        <end position="233"/>
    </location>
</feature>
<dbReference type="EMBL" id="BMKM01000009">
    <property type="protein sequence ID" value="GGE29052.1"/>
    <property type="molecule type" value="Genomic_DNA"/>
</dbReference>
<reference evidence="2" key="2">
    <citation type="submission" date="2020-09" db="EMBL/GenBank/DDBJ databases">
        <authorList>
            <person name="Sun Q."/>
            <person name="Zhou Y."/>
        </authorList>
    </citation>
    <scope>NUCLEOTIDE SEQUENCE</scope>
    <source>
        <strain evidence="2">CGMCC 1.15966</strain>
    </source>
</reference>
<dbReference type="AlphaFoldDB" id="A0A8H9G1T4"/>
<comment type="caution">
    <text evidence="2">The sequence shown here is derived from an EMBL/GenBank/DDBJ whole genome shotgun (WGS) entry which is preliminary data.</text>
</comment>
<accession>A0A8H9G1T4</accession>
<reference evidence="2" key="1">
    <citation type="journal article" date="2014" name="Int. J. Syst. Evol. Microbiol.">
        <title>Complete genome sequence of Corynebacterium casei LMG S-19264T (=DSM 44701T), isolated from a smear-ripened cheese.</title>
        <authorList>
            <consortium name="US DOE Joint Genome Institute (JGI-PGF)"/>
            <person name="Walter F."/>
            <person name="Albersmeier A."/>
            <person name="Kalinowski J."/>
            <person name="Ruckert C."/>
        </authorList>
    </citation>
    <scope>NUCLEOTIDE SEQUENCE</scope>
    <source>
        <strain evidence="2">CGMCC 1.15966</strain>
    </source>
</reference>
<sequence length="233" mass="26322">MKLKLLFTIIISICTLSLVQAHALWLETQAIGKLNQKHSVKIFYGEYAEQTVDSVKNWYSNVKDFELYLIGPQGQKQKLDKSEKADHFEASFIPTENGTYSLSAIIPAKEAYETMRFEFSAFANVQVGNTALKNGTLPFHLQTDELNPKSGSIIQVQLLNQDQIEKDQEVIIMAPSGWTKTLKSDANGKINFKPIASGKYIIEASKTEDKKELWEGQNIEKIWKGTTLTLFVK</sequence>
<name>A0A8H9G1T4_9SPHI</name>
<evidence type="ECO:0000313" key="2">
    <source>
        <dbReference type="EMBL" id="GGE29052.1"/>
    </source>
</evidence>
<dbReference type="Proteomes" id="UP000614460">
    <property type="component" value="Unassembled WGS sequence"/>
</dbReference>